<dbReference type="InterPro" id="IPR015943">
    <property type="entry name" value="WD40/YVTN_repeat-like_dom_sf"/>
</dbReference>
<keyword evidence="2" id="KW-1185">Reference proteome</keyword>
<dbReference type="Gene3D" id="2.130.10.10">
    <property type="entry name" value="YVTN repeat-like/Quinoprotein amine dehydrogenase"/>
    <property type="match status" value="1"/>
</dbReference>
<organism evidence="1 2">
    <name type="scientific">Leptidea sinapis</name>
    <dbReference type="NCBI Taxonomy" id="189913"/>
    <lineage>
        <taxon>Eukaryota</taxon>
        <taxon>Metazoa</taxon>
        <taxon>Ecdysozoa</taxon>
        <taxon>Arthropoda</taxon>
        <taxon>Hexapoda</taxon>
        <taxon>Insecta</taxon>
        <taxon>Pterygota</taxon>
        <taxon>Neoptera</taxon>
        <taxon>Endopterygota</taxon>
        <taxon>Lepidoptera</taxon>
        <taxon>Glossata</taxon>
        <taxon>Ditrysia</taxon>
        <taxon>Papilionoidea</taxon>
        <taxon>Pieridae</taxon>
        <taxon>Dismorphiinae</taxon>
        <taxon>Leptidea</taxon>
    </lineage>
</organism>
<evidence type="ECO:0000313" key="2">
    <source>
        <dbReference type="Proteomes" id="UP000324832"/>
    </source>
</evidence>
<protein>
    <submittedName>
        <fullName evidence="1">Uncharacterized protein</fullName>
    </submittedName>
</protein>
<reference evidence="1 2" key="1">
    <citation type="submission" date="2017-07" db="EMBL/GenBank/DDBJ databases">
        <authorList>
            <person name="Talla V."/>
            <person name="Backstrom N."/>
        </authorList>
    </citation>
    <scope>NUCLEOTIDE SEQUENCE [LARGE SCALE GENOMIC DNA]</scope>
</reference>
<dbReference type="EMBL" id="FZQP02002559">
    <property type="protein sequence ID" value="VVC96087.1"/>
    <property type="molecule type" value="Genomic_DNA"/>
</dbReference>
<gene>
    <name evidence="1" type="ORF">LSINAPIS_LOCUS7656</name>
</gene>
<dbReference type="Proteomes" id="UP000324832">
    <property type="component" value="Unassembled WGS sequence"/>
</dbReference>
<dbReference type="AlphaFoldDB" id="A0A5E4QCR1"/>
<evidence type="ECO:0000313" key="1">
    <source>
        <dbReference type="EMBL" id="VVC96087.1"/>
    </source>
</evidence>
<name>A0A5E4QCR1_9NEOP</name>
<accession>A0A5E4QCR1</accession>
<dbReference type="SUPFAM" id="SSF69322">
    <property type="entry name" value="Tricorn protease domain 2"/>
    <property type="match status" value="1"/>
</dbReference>
<proteinExistence type="predicted"/>
<sequence length="646" mass="75204">MLFEITKRRINFSKHEETALTQYNSLIALCVDKQLLIIDFSYNLQCLEKYLDFVERTIPCPVNNASSKYVNNYVTNGVPNEELVNITTDQYMWPYSSHLLKETINIASFQFSPYSFVSNNSVLAVLNNVGHVEIYTLINKEWCSLINLSSHIKTYFNIMHGYNKKPESMEELKDVVYRISTSSMCWSPYRNTDGSCYFVTAQNSGLLVMWHLKYDETISNFSVIDILNVDIMQINCVNWIPSNELFLLVYASLSGELYGKLCKINNKTLICTAHINLWTHKDRMSINSIVYTNIGNKLVIVFSKHRHVVAQLYDTQFKLLSQNIAIINDNHISCITKAKNGIYVATINVKIYKANFIITDDQISVTYEQIPTKDPYTNYNLHGLTFSNNNVICCMALIDRKVLYRKVQMKLELSFFCFEEDYNSDELNKLLMNNSSKKLTHMWDCIEILRYKTLKRKRLPSIDFHMLYNEAETDIYKLKIYLILLTLYDSLESILNNNSKGLLPETSQEVVKEKILYQHASNYVNEIHEKYKKYNSITSFESECLSRCVKYMEFYNQKYKKDKSDVIDGDIIKLCSEYNYICQFCDCAISEFVGECGHLNMFCSLTFRLIVDMDHLVCKCCKAAAMADLFQNKPLCVFCDLYLENN</sequence>